<gene>
    <name evidence="1" type="ORF">SAMN02745784_01529</name>
</gene>
<name>A0A1M4VM24_9FIRM</name>
<evidence type="ECO:0000313" key="2">
    <source>
        <dbReference type="Proteomes" id="UP000184114"/>
    </source>
</evidence>
<dbReference type="EMBL" id="FQTY01000005">
    <property type="protein sequence ID" value="SHE70094.1"/>
    <property type="molecule type" value="Genomic_DNA"/>
</dbReference>
<sequence length="132" mass="15903">MLKNNKENIVESNHNEDKYNFVLYVPEIIHKDWKIVDGKVLLNFEVKNPITKFAGFLAKKKPKRDIQFDNMCTSAWLLIDGKNSIYEIARIQSQNTNDEFKEDLRRLIEFIKYISKHRWIRYKGVKKREEIK</sequence>
<dbReference type="GeneID" id="90993743"/>
<reference evidence="2" key="1">
    <citation type="submission" date="2016-11" db="EMBL/GenBank/DDBJ databases">
        <authorList>
            <person name="Varghese N."/>
            <person name="Submissions S."/>
        </authorList>
    </citation>
    <scope>NUCLEOTIDE SEQUENCE [LARGE SCALE GENOMIC DNA]</scope>
    <source>
        <strain evidence="2">DSM 18095</strain>
    </source>
</reference>
<evidence type="ECO:0008006" key="3">
    <source>
        <dbReference type="Google" id="ProtNLM"/>
    </source>
</evidence>
<evidence type="ECO:0000313" key="1">
    <source>
        <dbReference type="EMBL" id="SHE70094.1"/>
    </source>
</evidence>
<dbReference type="AlphaFoldDB" id="A0A1M4VM24"/>
<accession>A0A1M4VM24</accession>
<proteinExistence type="predicted"/>
<dbReference type="STRING" id="1123404.SAMN02745784_01529"/>
<protein>
    <recommendedName>
        <fullName evidence="3">Coenzyme PQQ synthesis protein D (PqqD)</fullName>
    </recommendedName>
</protein>
<dbReference type="RefSeq" id="WP_072974987.1">
    <property type="nucleotide sequence ID" value="NZ_FQTY01000005.1"/>
</dbReference>
<organism evidence="1 2">
    <name type="scientific">Tissierella praeacuta DSM 18095</name>
    <dbReference type="NCBI Taxonomy" id="1123404"/>
    <lineage>
        <taxon>Bacteria</taxon>
        <taxon>Bacillati</taxon>
        <taxon>Bacillota</taxon>
        <taxon>Tissierellia</taxon>
        <taxon>Tissierellales</taxon>
        <taxon>Tissierellaceae</taxon>
        <taxon>Tissierella</taxon>
    </lineage>
</organism>
<keyword evidence="2" id="KW-1185">Reference proteome</keyword>
<dbReference type="Proteomes" id="UP000184114">
    <property type="component" value="Unassembled WGS sequence"/>
</dbReference>